<feature type="compositionally biased region" description="Polar residues" evidence="1">
    <location>
        <begin position="26"/>
        <end position="39"/>
    </location>
</feature>
<keyword evidence="3" id="KW-1185">Reference proteome</keyword>
<reference evidence="2 3" key="1">
    <citation type="journal article" date="2012" name="Genome Biol.">
        <title>Genome and low-iron response of an oceanic diatom adapted to chronic iron limitation.</title>
        <authorList>
            <person name="Lommer M."/>
            <person name="Specht M."/>
            <person name="Roy A.S."/>
            <person name="Kraemer L."/>
            <person name="Andreson R."/>
            <person name="Gutowska M.A."/>
            <person name="Wolf J."/>
            <person name="Bergner S.V."/>
            <person name="Schilhabel M.B."/>
            <person name="Klostermeier U.C."/>
            <person name="Beiko R.G."/>
            <person name="Rosenstiel P."/>
            <person name="Hippler M."/>
            <person name="Laroche J."/>
        </authorList>
    </citation>
    <scope>NUCLEOTIDE SEQUENCE [LARGE SCALE GENOMIC DNA]</scope>
    <source>
        <strain evidence="2 3">CCMP1005</strain>
    </source>
</reference>
<sequence length="376" mass="42237">GKFVTRNGNVTSDSVGSCAPALDADASTSFDGGCSQSAPSCDEPGDGDGLRWGAESRDEPASTLASNGAYGASLTQWHLSDELCHECIDMLRANSTSPLDSELPSKGKGKKSKQDDNSMIDRNGNKVNSDPAVEAAKDNSERTWENVVQRYSRRNMDIPALRDLNVYKFVATCWNKGQDYVPMFFGFHDKATWPPAEQYSMWLLAIFNEDPDDSYFLNLNLRHNDPDKDWSINYDSCPSMRLVQYSKEYYERQIREMPENASFPEQQILHHLYHKYLNDQYLETKATQSSERNSPTTQPPPSRVFLLKACQELGKLSVPIMFSRYDPLTTDLITGCTSLILATIGLWVSIALKESSQRPCQGPWALDLVNVNERRA</sequence>
<accession>K0TNL3</accession>
<dbReference type="Proteomes" id="UP000266841">
    <property type="component" value="Unassembled WGS sequence"/>
</dbReference>
<evidence type="ECO:0000313" key="2">
    <source>
        <dbReference type="EMBL" id="EJK77231.1"/>
    </source>
</evidence>
<gene>
    <name evidence="2" type="ORF">THAOC_00950</name>
</gene>
<evidence type="ECO:0000256" key="1">
    <source>
        <dbReference type="SAM" id="MobiDB-lite"/>
    </source>
</evidence>
<name>K0TNL3_THAOC</name>
<dbReference type="EMBL" id="AGNL01001145">
    <property type="protein sequence ID" value="EJK77231.1"/>
    <property type="molecule type" value="Genomic_DNA"/>
</dbReference>
<evidence type="ECO:0000313" key="3">
    <source>
        <dbReference type="Proteomes" id="UP000266841"/>
    </source>
</evidence>
<feature type="compositionally biased region" description="Polar residues" evidence="1">
    <location>
        <begin position="1"/>
        <end position="15"/>
    </location>
</feature>
<proteinExistence type="predicted"/>
<organism evidence="2 3">
    <name type="scientific">Thalassiosira oceanica</name>
    <name type="common">Marine diatom</name>
    <dbReference type="NCBI Taxonomy" id="159749"/>
    <lineage>
        <taxon>Eukaryota</taxon>
        <taxon>Sar</taxon>
        <taxon>Stramenopiles</taxon>
        <taxon>Ochrophyta</taxon>
        <taxon>Bacillariophyta</taxon>
        <taxon>Coscinodiscophyceae</taxon>
        <taxon>Thalassiosirophycidae</taxon>
        <taxon>Thalassiosirales</taxon>
        <taxon>Thalassiosiraceae</taxon>
        <taxon>Thalassiosira</taxon>
    </lineage>
</organism>
<comment type="caution">
    <text evidence="2">The sequence shown here is derived from an EMBL/GenBank/DDBJ whole genome shotgun (WGS) entry which is preliminary data.</text>
</comment>
<feature type="non-terminal residue" evidence="2">
    <location>
        <position position="1"/>
    </location>
</feature>
<feature type="region of interest" description="Disordered" evidence="1">
    <location>
        <begin position="96"/>
        <end position="139"/>
    </location>
</feature>
<feature type="region of interest" description="Disordered" evidence="1">
    <location>
        <begin position="1"/>
        <end position="64"/>
    </location>
</feature>
<dbReference type="AlphaFoldDB" id="K0TNL3"/>
<protein>
    <submittedName>
        <fullName evidence="2">Uncharacterized protein</fullName>
    </submittedName>
</protein>